<comment type="caution">
    <text evidence="3">The sequence shown here is derived from an EMBL/GenBank/DDBJ whole genome shotgun (WGS) entry which is preliminary data.</text>
</comment>
<organism evidence="3 4">
    <name type="scientific">Streptomyces kaniharaensis</name>
    <dbReference type="NCBI Taxonomy" id="212423"/>
    <lineage>
        <taxon>Bacteria</taxon>
        <taxon>Bacillati</taxon>
        <taxon>Actinomycetota</taxon>
        <taxon>Actinomycetes</taxon>
        <taxon>Kitasatosporales</taxon>
        <taxon>Streptomycetaceae</taxon>
        <taxon>Streptomyces</taxon>
    </lineage>
</organism>
<reference evidence="3 4" key="1">
    <citation type="submission" date="2019-09" db="EMBL/GenBank/DDBJ databases">
        <title>Genome Sequences of Streptomyces kaniharaensis ATCC 21070.</title>
        <authorList>
            <person name="Zhu W."/>
            <person name="De Crecy-Lagard V."/>
            <person name="Richards N.G."/>
        </authorList>
    </citation>
    <scope>NUCLEOTIDE SEQUENCE [LARGE SCALE GENOMIC DNA]</scope>
    <source>
        <strain evidence="3 4">SF-557</strain>
    </source>
</reference>
<feature type="transmembrane region" description="Helical" evidence="1">
    <location>
        <begin position="12"/>
        <end position="36"/>
    </location>
</feature>
<keyword evidence="4" id="KW-1185">Reference proteome</keyword>
<name>A0A6N7KPS3_9ACTN</name>
<keyword evidence="1" id="KW-0472">Membrane</keyword>
<protein>
    <submittedName>
        <fullName evidence="3">DUF4097 domain-containing protein</fullName>
    </submittedName>
</protein>
<sequence length="264" mass="27542">MGDGTAVRGRKAWRITGTLAIVFVMVMGGAQTFALVAQQETSTAKSYDNVTVHKLQLATGSASVRVRPGRENRVVVRKSLKWMTRKPDVSTAFEGDVLTVGVACRQPLPMLGCSAEIELEVPPATEVSGAVASGSVEVTDLTGDVRLDATSGALYLRRLSGEVHAQSTSGLVEGSELTSARVDARSTSGAVELGFVRVPHAVDVSTVSGSVTMTVPKDSQYRLTGTAGSGSRSIEAALGNSSSPDSIRASVESGSLRIVYGKEQ</sequence>
<accession>A0A6N7KPS3</accession>
<dbReference type="OrthoDB" id="4190102at2"/>
<dbReference type="RefSeq" id="WP_153460581.1">
    <property type="nucleotide sequence ID" value="NZ_WBOF01000001.1"/>
</dbReference>
<keyword evidence="1" id="KW-1133">Transmembrane helix</keyword>
<evidence type="ECO:0000313" key="4">
    <source>
        <dbReference type="Proteomes" id="UP000450000"/>
    </source>
</evidence>
<proteinExistence type="predicted"/>
<dbReference type="EMBL" id="WBOF01000001">
    <property type="protein sequence ID" value="MQS12124.1"/>
    <property type="molecule type" value="Genomic_DNA"/>
</dbReference>
<keyword evidence="1" id="KW-0812">Transmembrane</keyword>
<gene>
    <name evidence="3" type="ORF">F7Q99_07405</name>
</gene>
<dbReference type="InterPro" id="IPR025164">
    <property type="entry name" value="Toastrack_DUF4097"/>
</dbReference>
<dbReference type="Pfam" id="PF13349">
    <property type="entry name" value="DUF4097"/>
    <property type="match status" value="1"/>
</dbReference>
<dbReference type="AlphaFoldDB" id="A0A6N7KPS3"/>
<feature type="domain" description="DUF4097" evidence="2">
    <location>
        <begin position="125"/>
        <end position="236"/>
    </location>
</feature>
<evidence type="ECO:0000256" key="1">
    <source>
        <dbReference type="SAM" id="Phobius"/>
    </source>
</evidence>
<dbReference type="Proteomes" id="UP000450000">
    <property type="component" value="Unassembled WGS sequence"/>
</dbReference>
<evidence type="ECO:0000313" key="3">
    <source>
        <dbReference type="EMBL" id="MQS12124.1"/>
    </source>
</evidence>
<evidence type="ECO:0000259" key="2">
    <source>
        <dbReference type="Pfam" id="PF13349"/>
    </source>
</evidence>